<protein>
    <recommendedName>
        <fullName evidence="6">Prokaryotic-type class I peptide chain release factors domain-containing protein</fullName>
    </recommendedName>
</protein>
<keyword evidence="3" id="KW-0648">Protein biosynthesis</keyword>
<dbReference type="FunFam" id="3.30.160.20:FF:000004">
    <property type="entry name" value="Peptide chain release factor 1"/>
    <property type="match status" value="1"/>
</dbReference>
<dbReference type="InterPro" id="IPR045853">
    <property type="entry name" value="Pep_chain_release_fac_I_sf"/>
</dbReference>
<dbReference type="Gene3D" id="6.10.140.1950">
    <property type="match status" value="1"/>
</dbReference>
<evidence type="ECO:0000259" key="6">
    <source>
        <dbReference type="PROSITE" id="PS00745"/>
    </source>
</evidence>
<dbReference type="AlphaFoldDB" id="A0A448Z4U3"/>
<feature type="coiled-coil region" evidence="4">
    <location>
        <begin position="58"/>
        <end position="110"/>
    </location>
</feature>
<dbReference type="Gene3D" id="3.30.160.20">
    <property type="match status" value="1"/>
</dbReference>
<name>A0A448Z4U3_9STRA</name>
<comment type="similarity">
    <text evidence="1">Belongs to the prokaryotic/mitochondrial release factor family.</text>
</comment>
<dbReference type="PANTHER" id="PTHR43804:SF7">
    <property type="entry name" value="LD18447P"/>
    <property type="match status" value="1"/>
</dbReference>
<keyword evidence="8" id="KW-1185">Reference proteome</keyword>
<dbReference type="GO" id="GO:0005737">
    <property type="term" value="C:cytoplasm"/>
    <property type="evidence" value="ECO:0007669"/>
    <property type="project" value="UniProtKB-ARBA"/>
</dbReference>
<evidence type="ECO:0000313" key="7">
    <source>
        <dbReference type="EMBL" id="VEU36989.1"/>
    </source>
</evidence>
<feature type="domain" description="Prokaryotic-type class I peptide chain release factors" evidence="6">
    <location>
        <begin position="270"/>
        <end position="286"/>
    </location>
</feature>
<dbReference type="OrthoDB" id="2019491at2759"/>
<dbReference type="Proteomes" id="UP000291116">
    <property type="component" value="Unassembled WGS sequence"/>
</dbReference>
<evidence type="ECO:0000256" key="5">
    <source>
        <dbReference type="SAM" id="MobiDB-lite"/>
    </source>
</evidence>
<dbReference type="SUPFAM" id="SSF75620">
    <property type="entry name" value="Release factor"/>
    <property type="match status" value="1"/>
</dbReference>
<evidence type="ECO:0000256" key="3">
    <source>
        <dbReference type="ARBA" id="ARBA00022917"/>
    </source>
</evidence>
<keyword evidence="4" id="KW-0175">Coiled coil</keyword>
<dbReference type="Pfam" id="PF00472">
    <property type="entry name" value="RF-1"/>
    <property type="match status" value="1"/>
</dbReference>
<dbReference type="InterPro" id="IPR000352">
    <property type="entry name" value="Pep_chain_release_fac_I"/>
</dbReference>
<evidence type="ECO:0000313" key="8">
    <source>
        <dbReference type="Proteomes" id="UP000291116"/>
    </source>
</evidence>
<dbReference type="Gene3D" id="3.30.70.1660">
    <property type="match status" value="1"/>
</dbReference>
<dbReference type="InterPro" id="IPR005139">
    <property type="entry name" value="PCRF"/>
</dbReference>
<evidence type="ECO:0000256" key="4">
    <source>
        <dbReference type="SAM" id="Coils"/>
    </source>
</evidence>
<dbReference type="SMART" id="SM00937">
    <property type="entry name" value="PCRF"/>
    <property type="match status" value="1"/>
</dbReference>
<evidence type="ECO:0000256" key="2">
    <source>
        <dbReference type="ARBA" id="ARBA00022481"/>
    </source>
</evidence>
<dbReference type="PANTHER" id="PTHR43804">
    <property type="entry name" value="LD18447P"/>
    <property type="match status" value="1"/>
</dbReference>
<evidence type="ECO:0000256" key="1">
    <source>
        <dbReference type="ARBA" id="ARBA00010835"/>
    </source>
</evidence>
<dbReference type="InterPro" id="IPR050057">
    <property type="entry name" value="Prokaryotic/Mito_RF"/>
</dbReference>
<dbReference type="EMBL" id="CAACVS010000112">
    <property type="protein sequence ID" value="VEU36989.1"/>
    <property type="molecule type" value="Genomic_DNA"/>
</dbReference>
<feature type="region of interest" description="Disordered" evidence="5">
    <location>
        <begin position="322"/>
        <end position="354"/>
    </location>
</feature>
<dbReference type="Pfam" id="PF03462">
    <property type="entry name" value="PCRF"/>
    <property type="match status" value="1"/>
</dbReference>
<accession>A0A448Z4U3</accession>
<proteinExistence type="inferred from homology"/>
<dbReference type="PROSITE" id="PS00745">
    <property type="entry name" value="RF_PROK_I"/>
    <property type="match status" value="1"/>
</dbReference>
<keyword evidence="2" id="KW-0488">Methylation</keyword>
<sequence length="409" mass="45517">MRQSRCRRQFSSLTPAFSNRLDMMVARHNELLKKIEDSPDEGYLHGKEMASLTHAVALHEKKINLESEEKSIHELLEELDADGGGDDETIREFKDELQQIKSSQKRLEAKIRVAILPKDENDYHSDAIVEIRAGTGGDEATLFASELRQAYEKTAKAMKWECDIMSESTTDLGGIKEAVLSVSGRASGGGSAMQFAMEEDDDEDENITANLGPYGLFKYESGVHRVQRVPVNDTRIHTSACSIAVLPSKQDDGKSGELLPMSELKIDTMRSSGAGGQHVNTTNSAVRITHIPTGITASIQDERSQHKNKAKALKLVAARVRDKEREEEERKHGEARSSLLGGGDRSERIRTYNYPQDRVTDHRCKHTTHGISKLLDAGSDDGLVVTFYPFLQKLVNDEQIAALEKEEQN</sequence>
<reference evidence="7 8" key="1">
    <citation type="submission" date="2019-01" db="EMBL/GenBank/DDBJ databases">
        <authorList>
            <person name="Ferrante I. M."/>
        </authorList>
    </citation>
    <scope>NUCLEOTIDE SEQUENCE [LARGE SCALE GENOMIC DNA]</scope>
    <source>
        <strain evidence="7 8">B856</strain>
    </source>
</reference>
<organism evidence="7 8">
    <name type="scientific">Pseudo-nitzschia multistriata</name>
    <dbReference type="NCBI Taxonomy" id="183589"/>
    <lineage>
        <taxon>Eukaryota</taxon>
        <taxon>Sar</taxon>
        <taxon>Stramenopiles</taxon>
        <taxon>Ochrophyta</taxon>
        <taxon>Bacillariophyta</taxon>
        <taxon>Bacillariophyceae</taxon>
        <taxon>Bacillariophycidae</taxon>
        <taxon>Bacillariales</taxon>
        <taxon>Bacillariaceae</taxon>
        <taxon>Pseudo-nitzschia</taxon>
    </lineage>
</organism>
<gene>
    <name evidence="7" type="ORF">PSNMU_V1.4_AUG-EV-PASAV3_0037670</name>
</gene>
<feature type="compositionally biased region" description="Basic and acidic residues" evidence="5">
    <location>
        <begin position="322"/>
        <end position="335"/>
    </location>
</feature>
<dbReference type="GO" id="GO:0003747">
    <property type="term" value="F:translation release factor activity"/>
    <property type="evidence" value="ECO:0007669"/>
    <property type="project" value="InterPro"/>
</dbReference>